<evidence type="ECO:0000313" key="2">
    <source>
        <dbReference type="Proteomes" id="UP001318040"/>
    </source>
</evidence>
<dbReference type="PANTHER" id="PTHR12190">
    <property type="entry name" value="A-KINASE ANCHOR PROTEIN AKAP 8"/>
    <property type="match status" value="1"/>
</dbReference>
<feature type="region of interest" description="Disordered" evidence="1">
    <location>
        <begin position="723"/>
        <end position="747"/>
    </location>
</feature>
<feature type="region of interest" description="Disordered" evidence="1">
    <location>
        <begin position="896"/>
        <end position="959"/>
    </location>
</feature>
<dbReference type="GO" id="GO:0044609">
    <property type="term" value="C:DBIRD complex"/>
    <property type="evidence" value="ECO:0007669"/>
    <property type="project" value="TreeGrafter"/>
</dbReference>
<feature type="compositionally biased region" description="Polar residues" evidence="1">
    <location>
        <begin position="385"/>
        <end position="397"/>
    </location>
</feature>
<dbReference type="InterPro" id="IPR007071">
    <property type="entry name" value="AKAP95"/>
</dbReference>
<feature type="compositionally biased region" description="Basic residues" evidence="1">
    <location>
        <begin position="938"/>
        <end position="959"/>
    </location>
</feature>
<feature type="compositionally biased region" description="Basic and acidic residues" evidence="1">
    <location>
        <begin position="733"/>
        <end position="747"/>
    </location>
</feature>
<accession>A0AAJ7U3I9</accession>
<proteinExistence type="predicted"/>
<feature type="compositionally biased region" description="Basic and acidic residues" evidence="1">
    <location>
        <begin position="113"/>
        <end position="138"/>
    </location>
</feature>
<organism evidence="2 3">
    <name type="scientific">Petromyzon marinus</name>
    <name type="common">Sea lamprey</name>
    <dbReference type="NCBI Taxonomy" id="7757"/>
    <lineage>
        <taxon>Eukaryota</taxon>
        <taxon>Metazoa</taxon>
        <taxon>Chordata</taxon>
        <taxon>Craniata</taxon>
        <taxon>Vertebrata</taxon>
        <taxon>Cyclostomata</taxon>
        <taxon>Hyperoartia</taxon>
        <taxon>Petromyzontiformes</taxon>
        <taxon>Petromyzontidae</taxon>
        <taxon>Petromyzon</taxon>
    </lineage>
</organism>
<feature type="compositionally biased region" description="Gly residues" evidence="1">
    <location>
        <begin position="908"/>
        <end position="918"/>
    </location>
</feature>
<feature type="region of interest" description="Disordered" evidence="1">
    <location>
        <begin position="92"/>
        <end position="166"/>
    </location>
</feature>
<feature type="region of interest" description="Disordered" evidence="1">
    <location>
        <begin position="246"/>
        <end position="435"/>
    </location>
</feature>
<dbReference type="AlphaFoldDB" id="A0AAJ7U3I9"/>
<feature type="compositionally biased region" description="Polar residues" evidence="1">
    <location>
        <begin position="256"/>
        <end position="269"/>
    </location>
</feature>
<evidence type="ECO:0000256" key="1">
    <source>
        <dbReference type="SAM" id="MobiDB-lite"/>
    </source>
</evidence>
<gene>
    <name evidence="3" type="primary">LOC116953257</name>
</gene>
<feature type="compositionally biased region" description="Polar residues" evidence="1">
    <location>
        <begin position="288"/>
        <end position="336"/>
    </location>
</feature>
<dbReference type="InterPro" id="IPR036236">
    <property type="entry name" value="Znf_C2H2_sf"/>
</dbReference>
<dbReference type="SUPFAM" id="SSF57667">
    <property type="entry name" value="beta-beta-alpha zinc fingers"/>
    <property type="match status" value="1"/>
</dbReference>
<dbReference type="GeneID" id="116953257"/>
<name>A0AAJ7U3I9_PETMA</name>
<reference evidence="3" key="1">
    <citation type="submission" date="2025-08" db="UniProtKB">
        <authorList>
            <consortium name="RefSeq"/>
        </authorList>
    </citation>
    <scope>IDENTIFICATION</scope>
    <source>
        <tissue evidence="3">Sperm</tissue>
    </source>
</reference>
<dbReference type="PANTHER" id="PTHR12190:SF1">
    <property type="entry name" value="DBIRD COMPLEX SUBUNIT ZNF326"/>
    <property type="match status" value="1"/>
</dbReference>
<dbReference type="GO" id="GO:0003677">
    <property type="term" value="F:DNA binding"/>
    <property type="evidence" value="ECO:0007669"/>
    <property type="project" value="InterPro"/>
</dbReference>
<feature type="region of interest" description="Disordered" evidence="1">
    <location>
        <begin position="835"/>
        <end position="858"/>
    </location>
</feature>
<protein>
    <submittedName>
        <fullName evidence="3">DBIRD complex subunit ZNF326-like isoform X1</fullName>
    </submittedName>
</protein>
<dbReference type="KEGG" id="pmrn:116953257"/>
<sequence>MTSSAGRGDETTPASVLFFPSSAPGAEMARDHRDSFSGNYISRCDGYDYRETGLRDRHQGVYREDVGPPDDQRETYSTAASLLTTMIKIIKSDHPADHPGGEFQDMGPQDQGYDDRECFDSRQGADNRGYNKSEFLDHRGRRGPQHGGHSSPPGGQYGPQSQRNDYDMHYNAPVQQELPGQRGFGWTGQYGRPAHMQEFHGPGNWPQYRGPGNRADFESMNNRPGFEGQDDRPIFGGPNRPGFRGPYNKPGHGGLTNRSGFGGHSNNRSIRFDPTRKVNRPGQLWPVTKTSSVKAQGQNKLGGQQSKASKNTAVESKNTSYAAAGTSVDTLQRGNSNAGGGGGQTHPLAEGNEAGRSASPASGKKASVSAAPPKPPGSSAAIASTLGNPNASTSVRPGTSLKRKSPQGEASQAKKLKPEIKSSSSAPGKLGQANPAGRTVSITEFLQDMDKVQDIGGVWAMYRCMLCKFKTPKRSQMDAHVQSKMHKHTLQDLGKDHPDGPEIADFLDALMSWKNRQVGVRRRGAPGLLKLGLSDAASDEDGAELDETMEVLRTAWCRACHMRVPYLANSLQDHMNSKVHITRRESYTRKRRTRVAAMAKRIMGQQKHSTFFEAFQKGIDTFENTMFFIDKQGDTDVTRTLIQNNPVIRKVQMLLGIVPGQSKPNAERTTKVSAEDVDPNNAEPKIIQKRSVGEAVERVVGANEGNGDACVISSTVDAAVRSDVASSTQGKEAVSRTSREKEVHGETAIEKEKGETNVAGRVAEGEFEGRIENVVYEHSEEVSEVVEGIVSDADDNVRGNDRGSVEGVVMKGGTEVTHANDLLAAKENPVNFGESLKGGGPHALPTKGEGGSSNSKRDVSLVKCANTTSDRHAANKTSVTPAVGVESPEKVTNVCTEGDLESSVGQGSEEGGGGGGDGALRVLASRRPAARGRESGPRAHRGRPRVGKGARRNRGRSQE</sequence>
<evidence type="ECO:0000313" key="3">
    <source>
        <dbReference type="RefSeq" id="XP_032829196.1"/>
    </source>
</evidence>
<dbReference type="RefSeq" id="XP_032829196.1">
    <property type="nucleotide sequence ID" value="XM_032973305.1"/>
</dbReference>
<dbReference type="GO" id="GO:0005634">
    <property type="term" value="C:nucleus"/>
    <property type="evidence" value="ECO:0007669"/>
    <property type="project" value="InterPro"/>
</dbReference>
<feature type="compositionally biased region" description="Low complexity" evidence="1">
    <location>
        <begin position="147"/>
        <end position="162"/>
    </location>
</feature>
<dbReference type="Pfam" id="PF04988">
    <property type="entry name" value="AKAP95"/>
    <property type="match status" value="1"/>
</dbReference>
<keyword evidence="2" id="KW-1185">Reference proteome</keyword>
<dbReference type="Proteomes" id="UP001318040">
    <property type="component" value="Chromosome 50"/>
</dbReference>
<feature type="compositionally biased region" description="Low complexity" evidence="1">
    <location>
        <begin position="354"/>
        <end position="384"/>
    </location>
</feature>
<dbReference type="GO" id="GO:0032784">
    <property type="term" value="P:regulation of DNA-templated transcription elongation"/>
    <property type="evidence" value="ECO:0007669"/>
    <property type="project" value="TreeGrafter"/>
</dbReference>